<reference evidence="13" key="1">
    <citation type="submission" date="2023-03" db="EMBL/GenBank/DDBJ databases">
        <title>Mating type loci evolution in Malassezia.</title>
        <authorList>
            <person name="Coelho M.A."/>
        </authorList>
    </citation>
    <scope>NUCLEOTIDE SEQUENCE</scope>
    <source>
        <strain evidence="13">CBS 9431</strain>
    </source>
</reference>
<comment type="subunit">
    <text evidence="2 12">Homodimer.</text>
</comment>
<dbReference type="Proteomes" id="UP001217754">
    <property type="component" value="Chromosome 1"/>
</dbReference>
<dbReference type="GO" id="GO:0009231">
    <property type="term" value="P:riboflavin biosynthetic process"/>
    <property type="evidence" value="ECO:0007669"/>
    <property type="project" value="UniProtKB-KW"/>
</dbReference>
<gene>
    <name evidence="13" type="primary">RIB3</name>
    <name evidence="13" type="ORF">MJAP1_000250</name>
</gene>
<dbReference type="PANTHER" id="PTHR21327:SF18">
    <property type="entry name" value="3,4-DIHYDROXY-2-BUTANONE 4-PHOSPHATE SYNTHASE"/>
    <property type="match status" value="1"/>
</dbReference>
<comment type="catalytic activity">
    <reaction evidence="12">
        <text>D-ribulose 5-phosphate = (2S)-2-hydroxy-3-oxobutyl phosphate + formate + H(+)</text>
        <dbReference type="Rhea" id="RHEA:18457"/>
        <dbReference type="ChEBI" id="CHEBI:15378"/>
        <dbReference type="ChEBI" id="CHEBI:15740"/>
        <dbReference type="ChEBI" id="CHEBI:58121"/>
        <dbReference type="ChEBI" id="CHEBI:58830"/>
        <dbReference type="EC" id="4.1.99.12"/>
    </reaction>
</comment>
<comment type="similarity">
    <text evidence="11 12">Belongs to the DHBP synthase family.</text>
</comment>
<proteinExistence type="inferred from homology"/>
<keyword evidence="9 12" id="KW-0464">Manganese</keyword>
<dbReference type="FunFam" id="3.90.870.10:FF:000002">
    <property type="entry name" value="3,4-dihydroxy-2-butanone 4-phosphate synthase"/>
    <property type="match status" value="1"/>
</dbReference>
<evidence type="ECO:0000256" key="11">
    <source>
        <dbReference type="ARBA" id="ARBA00060730"/>
    </source>
</evidence>
<comment type="cofactor">
    <cofactor evidence="12">
        <name>Mg(2+)</name>
        <dbReference type="ChEBI" id="CHEBI:18420"/>
    </cofactor>
    <cofactor evidence="12">
        <name>Mn(2+)</name>
        <dbReference type="ChEBI" id="CHEBI:29035"/>
    </cofactor>
    <text evidence="12">Binds 2 divalent metal cations per subunit. Magnesium or manganese.</text>
</comment>
<comment type="pathway">
    <text evidence="1 12">Cofactor biosynthesis; riboflavin biosynthesis; 2-hydroxy-3-oxobutyl phosphate from D-ribulose 5-phosphate: step 1/1.</text>
</comment>
<dbReference type="SUPFAM" id="SSF55821">
    <property type="entry name" value="YrdC/RibB"/>
    <property type="match status" value="1"/>
</dbReference>
<keyword evidence="14" id="KW-1185">Reference proteome</keyword>
<dbReference type="GO" id="GO:0046872">
    <property type="term" value="F:metal ion binding"/>
    <property type="evidence" value="ECO:0007669"/>
    <property type="project" value="UniProtKB-KW"/>
</dbReference>
<dbReference type="Pfam" id="PF00926">
    <property type="entry name" value="DHBP_synthase"/>
    <property type="match status" value="1"/>
</dbReference>
<dbReference type="GO" id="GO:0005758">
    <property type="term" value="C:mitochondrial intermembrane space"/>
    <property type="evidence" value="ECO:0007669"/>
    <property type="project" value="TreeGrafter"/>
</dbReference>
<evidence type="ECO:0000256" key="9">
    <source>
        <dbReference type="ARBA" id="ARBA00023211"/>
    </source>
</evidence>
<keyword evidence="5 12" id="KW-0686">Riboflavin biosynthesis</keyword>
<evidence type="ECO:0000256" key="7">
    <source>
        <dbReference type="ARBA" id="ARBA00022842"/>
    </source>
</evidence>
<evidence type="ECO:0000313" key="14">
    <source>
        <dbReference type="Proteomes" id="UP001217754"/>
    </source>
</evidence>
<dbReference type="InterPro" id="IPR017945">
    <property type="entry name" value="DHBP_synth_RibB-like_a/b_dom"/>
</dbReference>
<keyword evidence="6 12" id="KW-0479">Metal-binding</keyword>
<dbReference type="PANTHER" id="PTHR21327">
    <property type="entry name" value="GTP CYCLOHYDROLASE II-RELATED"/>
    <property type="match status" value="1"/>
</dbReference>
<protein>
    <recommendedName>
        <fullName evidence="4 12">3,4-dihydroxy-2-butanone 4-phosphate synthase</fullName>
        <shortName evidence="12">DHBP synthase</shortName>
        <ecNumber evidence="3 12">4.1.99.12</ecNumber>
    </recommendedName>
</protein>
<evidence type="ECO:0000256" key="12">
    <source>
        <dbReference type="RuleBase" id="RU003843"/>
    </source>
</evidence>
<sequence>MFDAIEAVVADYAAGKFVIMLDDENRENEGDLLIAASKITTEQMAWFIKHTSGFICLSLTPERLAQLDIPMMVPNNTEKHKTAYTITVDYVHDTTTGISAHDRALTARMLADPTLGATAADFSRPGHLNPLRYTTGGVQVRPGHTEAAVDLAKAANLPPAGLLCELVDADDALGGIAARDACLKFAKEHNIKVSSIERLREWQNAQK</sequence>
<dbReference type="EMBL" id="CP119958">
    <property type="protein sequence ID" value="WFD37306.1"/>
    <property type="molecule type" value="Genomic_DNA"/>
</dbReference>
<evidence type="ECO:0000256" key="5">
    <source>
        <dbReference type="ARBA" id="ARBA00022619"/>
    </source>
</evidence>
<evidence type="ECO:0000256" key="10">
    <source>
        <dbReference type="ARBA" id="ARBA00023239"/>
    </source>
</evidence>
<comment type="function">
    <text evidence="12">Catalyzes the conversion of D-ribulose 5-phosphate to formate and 3,4-dihydroxy-2-butanone 4-phosphate.</text>
</comment>
<keyword evidence="10 12" id="KW-0456">Lyase</keyword>
<dbReference type="InterPro" id="IPR000422">
    <property type="entry name" value="DHBP_synthase_RibB"/>
</dbReference>
<organism evidence="13 14">
    <name type="scientific">Malassezia japonica</name>
    <dbReference type="NCBI Taxonomy" id="223818"/>
    <lineage>
        <taxon>Eukaryota</taxon>
        <taxon>Fungi</taxon>
        <taxon>Dikarya</taxon>
        <taxon>Basidiomycota</taxon>
        <taxon>Ustilaginomycotina</taxon>
        <taxon>Malasseziomycetes</taxon>
        <taxon>Malasseziales</taxon>
        <taxon>Malasseziaceae</taxon>
        <taxon>Malassezia</taxon>
    </lineage>
</organism>
<keyword evidence="7 12" id="KW-0460">Magnesium</keyword>
<evidence type="ECO:0000313" key="13">
    <source>
        <dbReference type="EMBL" id="WFD37306.1"/>
    </source>
</evidence>
<dbReference type="GO" id="GO:0008686">
    <property type="term" value="F:3,4-dihydroxy-2-butanone-4-phosphate synthase activity"/>
    <property type="evidence" value="ECO:0007669"/>
    <property type="project" value="UniProtKB-EC"/>
</dbReference>
<evidence type="ECO:0000256" key="4">
    <source>
        <dbReference type="ARBA" id="ARBA00018836"/>
    </source>
</evidence>
<evidence type="ECO:0000256" key="2">
    <source>
        <dbReference type="ARBA" id="ARBA00011738"/>
    </source>
</evidence>
<evidence type="ECO:0000256" key="1">
    <source>
        <dbReference type="ARBA" id="ARBA00004904"/>
    </source>
</evidence>
<dbReference type="GeneID" id="85223899"/>
<dbReference type="Gene3D" id="3.90.870.10">
    <property type="entry name" value="DHBP synthase"/>
    <property type="match status" value="1"/>
</dbReference>
<dbReference type="AlphaFoldDB" id="A0AAF0JDV5"/>
<dbReference type="NCBIfam" id="TIGR00506">
    <property type="entry name" value="ribB"/>
    <property type="match status" value="1"/>
</dbReference>
<evidence type="ECO:0000256" key="8">
    <source>
        <dbReference type="ARBA" id="ARBA00023206"/>
    </source>
</evidence>
<dbReference type="RefSeq" id="XP_060120203.1">
    <property type="nucleotide sequence ID" value="XM_060264220.1"/>
</dbReference>
<name>A0AAF0JDV5_9BASI</name>
<evidence type="ECO:0000256" key="3">
    <source>
        <dbReference type="ARBA" id="ARBA00012153"/>
    </source>
</evidence>
<keyword evidence="8" id="KW-0318">Glutathionylation</keyword>
<dbReference type="GO" id="GO:0005829">
    <property type="term" value="C:cytosol"/>
    <property type="evidence" value="ECO:0007669"/>
    <property type="project" value="TreeGrafter"/>
</dbReference>
<evidence type="ECO:0000256" key="6">
    <source>
        <dbReference type="ARBA" id="ARBA00022723"/>
    </source>
</evidence>
<dbReference type="EC" id="4.1.99.12" evidence="3 12"/>
<accession>A0AAF0JDV5</accession>